<dbReference type="Proteomes" id="UP000019460">
    <property type="component" value="Unassembled WGS sequence"/>
</dbReference>
<accession>W9VAM4</accession>
<dbReference type="PANTHER" id="PTHR34385:SF1">
    <property type="entry name" value="PEPTIDOGLYCAN L-ALANYL-D-GLUTAMATE ENDOPEPTIDASE CWLK"/>
    <property type="match status" value="1"/>
</dbReference>
<dbReference type="InterPro" id="IPR009045">
    <property type="entry name" value="Zn_M74/Hedgehog-like"/>
</dbReference>
<dbReference type="CDD" id="cd14852">
    <property type="entry name" value="LD-carboxypeptidase"/>
    <property type="match status" value="1"/>
</dbReference>
<evidence type="ECO:0000313" key="2">
    <source>
        <dbReference type="EMBL" id="EXJ13956.1"/>
    </source>
</evidence>
<keyword evidence="2" id="KW-0378">Hydrolase</keyword>
<dbReference type="SUPFAM" id="SSF55166">
    <property type="entry name" value="Hedgehog/DD-peptidase"/>
    <property type="match status" value="1"/>
</dbReference>
<protein>
    <submittedName>
        <fullName evidence="2">D-alanyl-D-alanine carboxypeptidase</fullName>
    </submittedName>
</protein>
<dbReference type="EMBL" id="AONC01000052">
    <property type="protein sequence ID" value="EXJ13956.1"/>
    <property type="molecule type" value="Genomic_DNA"/>
</dbReference>
<dbReference type="InterPro" id="IPR058193">
    <property type="entry name" value="VanY/YodJ_core_dom"/>
</dbReference>
<dbReference type="STRING" id="1249627.D779_3156"/>
<sequence length="119" mass="13391">MHLVSAYRSVDRQAGLIRRKLDAGRSLDAILEVLAPPGCSEHHTGRAVDIGTGDLRPLEPDFDRAPAFAWLGVHAHRFGFGLSFPRGNAFGYVYEPWHWCFSETGDRSFRDFESTARFP</sequence>
<name>W9VAM4_9GAMM</name>
<proteinExistence type="predicted"/>
<dbReference type="InterPro" id="IPR052179">
    <property type="entry name" value="DD-CPase-like"/>
</dbReference>
<keyword evidence="2" id="KW-0645">Protease</keyword>
<keyword evidence="3" id="KW-1185">Reference proteome</keyword>
<evidence type="ECO:0000313" key="3">
    <source>
        <dbReference type="Proteomes" id="UP000019460"/>
    </source>
</evidence>
<dbReference type="eggNOG" id="COG1876">
    <property type="taxonomic scope" value="Bacteria"/>
</dbReference>
<dbReference type="PATRIC" id="fig|1249627.3.peg.3308"/>
<organism evidence="2 3">
    <name type="scientific">Imhoffiella purpurea</name>
    <dbReference type="NCBI Taxonomy" id="1249627"/>
    <lineage>
        <taxon>Bacteria</taxon>
        <taxon>Pseudomonadati</taxon>
        <taxon>Pseudomonadota</taxon>
        <taxon>Gammaproteobacteria</taxon>
        <taxon>Chromatiales</taxon>
        <taxon>Chromatiaceae</taxon>
        <taxon>Imhoffiella</taxon>
    </lineage>
</organism>
<dbReference type="PANTHER" id="PTHR34385">
    <property type="entry name" value="D-ALANYL-D-ALANINE CARBOXYPEPTIDASE"/>
    <property type="match status" value="1"/>
</dbReference>
<dbReference type="Pfam" id="PF02557">
    <property type="entry name" value="VanY"/>
    <property type="match status" value="1"/>
</dbReference>
<keyword evidence="2" id="KW-0121">Carboxypeptidase</keyword>
<evidence type="ECO:0000259" key="1">
    <source>
        <dbReference type="Pfam" id="PF02557"/>
    </source>
</evidence>
<feature type="domain" description="D-alanyl-D-alanine carboxypeptidase-like core" evidence="1">
    <location>
        <begin position="2"/>
        <end position="101"/>
    </location>
</feature>
<dbReference type="AlphaFoldDB" id="W9VAM4"/>
<dbReference type="GO" id="GO:0004180">
    <property type="term" value="F:carboxypeptidase activity"/>
    <property type="evidence" value="ECO:0007669"/>
    <property type="project" value="UniProtKB-KW"/>
</dbReference>
<dbReference type="Gene3D" id="3.30.1380.10">
    <property type="match status" value="1"/>
</dbReference>
<dbReference type="GO" id="GO:0006508">
    <property type="term" value="P:proteolysis"/>
    <property type="evidence" value="ECO:0007669"/>
    <property type="project" value="InterPro"/>
</dbReference>
<reference evidence="2 3" key="1">
    <citation type="submission" date="2012-11" db="EMBL/GenBank/DDBJ databases">
        <title>Genome assembly of Thiorhodococcus sp. AK35.</title>
        <authorList>
            <person name="Nupur N."/>
            <person name="Khatri I."/>
            <person name="Subramanian S."/>
            <person name="Pinnaka A."/>
        </authorList>
    </citation>
    <scope>NUCLEOTIDE SEQUENCE [LARGE SCALE GENOMIC DNA]</scope>
    <source>
        <strain evidence="2 3">AK35</strain>
    </source>
</reference>
<comment type="caution">
    <text evidence="2">The sequence shown here is derived from an EMBL/GenBank/DDBJ whole genome shotgun (WGS) entry which is preliminary data.</text>
</comment>
<dbReference type="InterPro" id="IPR003709">
    <property type="entry name" value="VanY-like_core_dom"/>
</dbReference>
<gene>
    <name evidence="2" type="ORF">D779_3156</name>
</gene>